<organism evidence="4 5">
    <name type="scientific">Streptomyces viridochromogenes Tue57</name>
    <dbReference type="NCBI Taxonomy" id="1160705"/>
    <lineage>
        <taxon>Bacteria</taxon>
        <taxon>Bacillati</taxon>
        <taxon>Actinomycetota</taxon>
        <taxon>Actinomycetes</taxon>
        <taxon>Kitasatosporales</taxon>
        <taxon>Streptomycetaceae</taxon>
        <taxon>Streptomyces</taxon>
    </lineage>
</organism>
<proteinExistence type="inferred from homology"/>
<feature type="region of interest" description="Disordered" evidence="3">
    <location>
        <begin position="95"/>
        <end position="123"/>
    </location>
</feature>
<dbReference type="InterPro" id="IPR033195">
    <property type="entry name" value="AmidinoTrfase"/>
</dbReference>
<sequence length="123" mass="14425">MVERAQHELDQFIALLQSLSISVRRPDPIDHRKRFATPDWPSRGFCNTCPRDRLLVIGDEIIETPTAWPCRYFETHSYRTILKDYVRRGARWTGAPRPQLTDELFDPAFPRPQGRRAHAPHPH</sequence>
<evidence type="ECO:0000256" key="3">
    <source>
        <dbReference type="SAM" id="MobiDB-lite"/>
    </source>
</evidence>
<dbReference type="PATRIC" id="fig|1160705.3.peg.1692"/>
<dbReference type="SUPFAM" id="SSF55909">
    <property type="entry name" value="Pentein"/>
    <property type="match status" value="1"/>
</dbReference>
<evidence type="ECO:0000313" key="4">
    <source>
        <dbReference type="EMBL" id="ELS57255.1"/>
    </source>
</evidence>
<dbReference type="PANTHER" id="PTHR10488:SF1">
    <property type="entry name" value="GLYCINE AMIDINOTRANSFERASE, MITOCHONDRIAL"/>
    <property type="match status" value="1"/>
</dbReference>
<evidence type="ECO:0000256" key="1">
    <source>
        <dbReference type="ARBA" id="ARBA00006943"/>
    </source>
</evidence>
<reference evidence="4 5" key="1">
    <citation type="journal article" date="2013" name="Genome Announc.">
        <title>Draft Genome Sequence of Streptomyces viridochromogenes Strain Tu57, Producer of Avilamycin.</title>
        <authorList>
            <person name="Gruning B.A."/>
            <person name="Erxleben A."/>
            <person name="Hahnlein A."/>
            <person name="Gunther S."/>
        </authorList>
    </citation>
    <scope>NUCLEOTIDE SEQUENCE [LARGE SCALE GENOMIC DNA]</scope>
    <source>
        <strain evidence="4 5">Tue57</strain>
    </source>
</reference>
<comment type="similarity">
    <text evidence="1">Belongs to the amidinotransferase family.</text>
</comment>
<gene>
    <name evidence="4" type="ORF">STVIR_1696</name>
</gene>
<accession>L8PLA5</accession>
<dbReference type="PANTHER" id="PTHR10488">
    <property type="entry name" value="GLYCINE AMIDINOTRANSFERASE, MITOCHONDRIAL"/>
    <property type="match status" value="1"/>
</dbReference>
<protein>
    <submittedName>
        <fullName evidence="4">Putative amidinotransferase</fullName>
    </submittedName>
</protein>
<dbReference type="EMBL" id="AMLP01000061">
    <property type="protein sequence ID" value="ELS57255.1"/>
    <property type="molecule type" value="Genomic_DNA"/>
</dbReference>
<name>L8PLA5_STRVR</name>
<dbReference type="AlphaFoldDB" id="L8PLA5"/>
<keyword evidence="2 4" id="KW-0808">Transferase</keyword>
<evidence type="ECO:0000313" key="5">
    <source>
        <dbReference type="Proteomes" id="UP000011205"/>
    </source>
</evidence>
<dbReference type="Gene3D" id="3.75.10.10">
    <property type="entry name" value="L-arginine/glycine Amidinotransferase, Chain A"/>
    <property type="match status" value="1"/>
</dbReference>
<evidence type="ECO:0000256" key="2">
    <source>
        <dbReference type="ARBA" id="ARBA00022679"/>
    </source>
</evidence>
<dbReference type="GO" id="GO:0015067">
    <property type="term" value="F:amidinotransferase activity"/>
    <property type="evidence" value="ECO:0007669"/>
    <property type="project" value="InterPro"/>
</dbReference>
<dbReference type="Proteomes" id="UP000011205">
    <property type="component" value="Unassembled WGS sequence"/>
</dbReference>
<comment type="caution">
    <text evidence="4">The sequence shown here is derived from an EMBL/GenBank/DDBJ whole genome shotgun (WGS) entry which is preliminary data.</text>
</comment>
<feature type="compositionally biased region" description="Basic residues" evidence="3">
    <location>
        <begin position="113"/>
        <end position="123"/>
    </location>
</feature>